<evidence type="ECO:0000256" key="2">
    <source>
        <dbReference type="ARBA" id="ARBA00006024"/>
    </source>
</evidence>
<dbReference type="Gene3D" id="3.40.50.1000">
    <property type="entry name" value="HAD superfamily/HAD-like"/>
    <property type="match status" value="1"/>
</dbReference>
<feature type="domain" description="P-type ATPase A" evidence="11">
    <location>
        <begin position="162"/>
        <end position="266"/>
    </location>
</feature>
<dbReference type="SUPFAM" id="SSF81660">
    <property type="entry name" value="Metal cation-transporting ATPase, ATP-binding domain N"/>
    <property type="match status" value="1"/>
</dbReference>
<dbReference type="InterPro" id="IPR023214">
    <property type="entry name" value="HAD_sf"/>
</dbReference>
<keyword evidence="5 10" id="KW-0547">Nucleotide-binding</keyword>
<dbReference type="SUPFAM" id="SSF81653">
    <property type="entry name" value="Calcium ATPase, transduction domain A"/>
    <property type="match status" value="1"/>
</dbReference>
<dbReference type="FunFam" id="2.70.150.10:FF:000002">
    <property type="entry name" value="Copper-transporting ATPase 1, putative"/>
    <property type="match status" value="1"/>
</dbReference>
<organism evidence="12 13">
    <name type="scientific">Morella rubra</name>
    <name type="common">Chinese bayberry</name>
    <dbReference type="NCBI Taxonomy" id="262757"/>
    <lineage>
        <taxon>Eukaryota</taxon>
        <taxon>Viridiplantae</taxon>
        <taxon>Streptophyta</taxon>
        <taxon>Embryophyta</taxon>
        <taxon>Tracheophyta</taxon>
        <taxon>Spermatophyta</taxon>
        <taxon>Magnoliopsida</taxon>
        <taxon>eudicotyledons</taxon>
        <taxon>Gunneridae</taxon>
        <taxon>Pentapetalae</taxon>
        <taxon>rosids</taxon>
        <taxon>fabids</taxon>
        <taxon>Fagales</taxon>
        <taxon>Myricaceae</taxon>
        <taxon>Morella</taxon>
    </lineage>
</organism>
<feature type="transmembrane region" description="Helical" evidence="10">
    <location>
        <begin position="32"/>
        <end position="51"/>
    </location>
</feature>
<dbReference type="InterPro" id="IPR008250">
    <property type="entry name" value="ATPase_P-typ_transduc_dom_A_sf"/>
</dbReference>
<keyword evidence="9 10" id="KW-0472">Membrane</keyword>
<evidence type="ECO:0000256" key="6">
    <source>
        <dbReference type="ARBA" id="ARBA00022840"/>
    </source>
</evidence>
<dbReference type="InterPro" id="IPR023298">
    <property type="entry name" value="ATPase_P-typ_TM_dom_sf"/>
</dbReference>
<dbReference type="InterPro" id="IPR001757">
    <property type="entry name" value="P_typ_ATPase"/>
</dbReference>
<dbReference type="PANTHER" id="PTHR43520">
    <property type="entry name" value="ATP7, ISOFORM B"/>
    <property type="match status" value="1"/>
</dbReference>
<dbReference type="FunFam" id="3.40.1110.10:FF:000071">
    <property type="entry name" value="Copper-transporting ATPase PAA1 chloroplastic"/>
    <property type="match status" value="1"/>
</dbReference>
<evidence type="ECO:0000256" key="1">
    <source>
        <dbReference type="ARBA" id="ARBA00004141"/>
    </source>
</evidence>
<keyword evidence="8 10" id="KW-1133">Transmembrane helix</keyword>
<dbReference type="OrthoDB" id="432719at2759"/>
<gene>
    <name evidence="12" type="ORF">CJ030_MR7G008185</name>
</gene>
<dbReference type="SUPFAM" id="SSF56784">
    <property type="entry name" value="HAD-like"/>
    <property type="match status" value="1"/>
</dbReference>
<keyword evidence="7" id="KW-1278">Translocase</keyword>
<dbReference type="InterPro" id="IPR018303">
    <property type="entry name" value="ATPase_P-typ_P_site"/>
</dbReference>
<comment type="subcellular location">
    <subcellularLocation>
        <location evidence="1">Membrane</location>
        <topology evidence="1">Multi-pass membrane protein</topology>
    </subcellularLocation>
</comment>
<dbReference type="GO" id="GO:0055070">
    <property type="term" value="P:copper ion homeostasis"/>
    <property type="evidence" value="ECO:0007669"/>
    <property type="project" value="TreeGrafter"/>
</dbReference>
<reference evidence="12 13" key="1">
    <citation type="journal article" date="2019" name="Plant Biotechnol. J.">
        <title>The red bayberry genome and genetic basis of sex determination.</title>
        <authorList>
            <person name="Jia H.M."/>
            <person name="Jia H.J."/>
            <person name="Cai Q.L."/>
            <person name="Wang Y."/>
            <person name="Zhao H.B."/>
            <person name="Yang W.F."/>
            <person name="Wang G.Y."/>
            <person name="Li Y.H."/>
            <person name="Zhan D.L."/>
            <person name="Shen Y.T."/>
            <person name="Niu Q.F."/>
            <person name="Chang L."/>
            <person name="Qiu J."/>
            <person name="Zhao L."/>
            <person name="Xie H.B."/>
            <person name="Fu W.Y."/>
            <person name="Jin J."/>
            <person name="Li X.W."/>
            <person name="Jiao Y."/>
            <person name="Zhou C.C."/>
            <person name="Tu T."/>
            <person name="Chai C.Y."/>
            <person name="Gao J.L."/>
            <person name="Fan L.J."/>
            <person name="van de Weg E."/>
            <person name="Wang J.Y."/>
            <person name="Gao Z.S."/>
        </authorList>
    </citation>
    <scope>NUCLEOTIDE SEQUENCE [LARGE SCALE GENOMIC DNA]</scope>
    <source>
        <tissue evidence="12">Leaves</tissue>
    </source>
</reference>
<dbReference type="SFLD" id="SFLDS00003">
    <property type="entry name" value="Haloacid_Dehalogenase"/>
    <property type="match status" value="1"/>
</dbReference>
<evidence type="ECO:0000256" key="3">
    <source>
        <dbReference type="ARBA" id="ARBA00022692"/>
    </source>
</evidence>
<evidence type="ECO:0000256" key="4">
    <source>
        <dbReference type="ARBA" id="ARBA00022723"/>
    </source>
</evidence>
<dbReference type="NCBIfam" id="TIGR01512">
    <property type="entry name" value="ATPase-IB2_Cd"/>
    <property type="match status" value="1"/>
</dbReference>
<dbReference type="FunFam" id="3.40.50.1000:FF:000453">
    <property type="entry name" value="Copper-transporting ATPase PAA1 chloroplastic"/>
    <property type="match status" value="1"/>
</dbReference>
<dbReference type="Proteomes" id="UP000516437">
    <property type="component" value="Chromosome 7"/>
</dbReference>
<dbReference type="EMBL" id="RXIC02000025">
    <property type="protein sequence ID" value="KAB1206899.1"/>
    <property type="molecule type" value="Genomic_DNA"/>
</dbReference>
<keyword evidence="13" id="KW-1185">Reference proteome</keyword>
<dbReference type="PANTHER" id="PTHR43520:SF22">
    <property type="entry name" value="COPPER-TRANSPORTING ATPASE PAA1, CHLOROPLASTIC"/>
    <property type="match status" value="1"/>
</dbReference>
<dbReference type="SFLD" id="SFLDF00027">
    <property type="entry name" value="p-type_atpase"/>
    <property type="match status" value="1"/>
</dbReference>
<dbReference type="GO" id="GO:0005524">
    <property type="term" value="F:ATP binding"/>
    <property type="evidence" value="ECO:0007669"/>
    <property type="project" value="UniProtKB-UniRule"/>
</dbReference>
<dbReference type="InterPro" id="IPR023299">
    <property type="entry name" value="ATPase_P-typ_cyto_dom_N"/>
</dbReference>
<keyword evidence="4 10" id="KW-0479">Metal-binding</keyword>
<dbReference type="SFLD" id="SFLDG00002">
    <property type="entry name" value="C1.7:_P-type_atpase_like"/>
    <property type="match status" value="1"/>
</dbReference>
<sequence>MYADSGRDNFFKVFERKMEEKRNRLKESGHELAVSWALCAVCLFGHLSHFFGAKASWIQTFHSTGFHLSLSLFTLLGPGRQLILEGVKSLFRGAPNMNTLVGLGALSSFTVSSLAAFMPTLGWKAFFEEPIMLIAFVLLGRNLEQRAKIKATSDMTGLLSFLPSKARLLVDGTKGMGSTVEVPCNSLSVGDQIIILPGDCVPADGIVRAGRSTIDESSLTGEPLPVTKLAGSQVAAGSINLNGTLTVEVRRPGGETAMGDIVRLVEEAQSREAPVQRLADKVSGHFTYGVMALSAATFMFWNLFGAHIVPAALKQGSLVSLALQLSCSVLVVACPCALGLATPTAVLVGTSLGATRGMLWRGGDILERFSMVNTVVFDKTGTLTIGRPVVTKVVIPGCAESTDTKGNSRYTWSEVEILQLAAGVESNTVHPVGKAIVEAARAVKCHNAEVVDGTFLEEPGSGTVAIVGNKKVSVGTLEWIQRHGVNESTFQEVEELKNQSVVFVGVDNTLAGLIYFEDQIREDARYVVESLAQQGINMYMLSGDKRSTAEYVASAVGIPKEKVISGVKPDEKKKFISKLQKDQNIVAMVGDGINDTAALASSDIGIAMGGGVGAASEVSSIVLMGNRLSQLLDALELSKLTMKTVKQNLWWAFAYNIVGIPIAAGMLLPVTGTILTPSIAGALMGLSSIGVMANSLLLRLKFSSKQKQIHGSHASTKTHLDSDLLMDQKEKLDNRYSDAR</sequence>
<feature type="transmembrane region" description="Helical" evidence="10">
    <location>
        <begin position="286"/>
        <end position="309"/>
    </location>
</feature>
<evidence type="ECO:0000256" key="10">
    <source>
        <dbReference type="RuleBase" id="RU362081"/>
    </source>
</evidence>
<dbReference type="GO" id="GO:0016020">
    <property type="term" value="C:membrane"/>
    <property type="evidence" value="ECO:0007669"/>
    <property type="project" value="UniProtKB-SubCell"/>
</dbReference>
<dbReference type="PRINTS" id="PR00119">
    <property type="entry name" value="CATATPASE"/>
</dbReference>
<dbReference type="Gene3D" id="2.70.150.10">
    <property type="entry name" value="Calcium-transporting ATPase, cytoplasmic transduction domain A"/>
    <property type="match status" value="1"/>
</dbReference>
<protein>
    <submittedName>
        <fullName evidence="12">Copper-transporting ATPase PAA1, chloroplastic</fullName>
    </submittedName>
</protein>
<dbReference type="PROSITE" id="PS00154">
    <property type="entry name" value="ATPASE_E1_E2"/>
    <property type="match status" value="1"/>
</dbReference>
<dbReference type="InterPro" id="IPR036412">
    <property type="entry name" value="HAD-like_sf"/>
</dbReference>
<proteinExistence type="inferred from homology"/>
<feature type="transmembrane region" description="Helical" evidence="10">
    <location>
        <begin position="57"/>
        <end position="76"/>
    </location>
</feature>
<feature type="transmembrane region" description="Helical" evidence="10">
    <location>
        <begin position="674"/>
        <end position="698"/>
    </location>
</feature>
<dbReference type="Pfam" id="PF00702">
    <property type="entry name" value="Hydrolase"/>
    <property type="match status" value="1"/>
</dbReference>
<dbReference type="NCBIfam" id="TIGR01525">
    <property type="entry name" value="ATPase-IB_hvy"/>
    <property type="match status" value="1"/>
</dbReference>
<evidence type="ECO:0000256" key="5">
    <source>
        <dbReference type="ARBA" id="ARBA00022741"/>
    </source>
</evidence>
<evidence type="ECO:0000256" key="7">
    <source>
        <dbReference type="ARBA" id="ARBA00022967"/>
    </source>
</evidence>
<keyword evidence="3 10" id="KW-0812">Transmembrane</keyword>
<dbReference type="NCBIfam" id="TIGR01511">
    <property type="entry name" value="ATPase-IB1_Cu"/>
    <property type="match status" value="1"/>
</dbReference>
<evidence type="ECO:0000313" key="13">
    <source>
        <dbReference type="Proteomes" id="UP000516437"/>
    </source>
</evidence>
<dbReference type="GO" id="GO:0016887">
    <property type="term" value="F:ATP hydrolysis activity"/>
    <property type="evidence" value="ECO:0007669"/>
    <property type="project" value="InterPro"/>
</dbReference>
<evidence type="ECO:0000259" key="11">
    <source>
        <dbReference type="Pfam" id="PF00122"/>
    </source>
</evidence>
<dbReference type="GO" id="GO:0005507">
    <property type="term" value="F:copper ion binding"/>
    <property type="evidence" value="ECO:0007669"/>
    <property type="project" value="TreeGrafter"/>
</dbReference>
<keyword evidence="6 10" id="KW-0067">ATP-binding</keyword>
<dbReference type="GO" id="GO:0043682">
    <property type="term" value="F:P-type divalent copper transporter activity"/>
    <property type="evidence" value="ECO:0007669"/>
    <property type="project" value="TreeGrafter"/>
</dbReference>
<feature type="transmembrane region" description="Helical" evidence="10">
    <location>
        <begin position="649"/>
        <end position="668"/>
    </location>
</feature>
<dbReference type="InterPro" id="IPR044492">
    <property type="entry name" value="P_typ_ATPase_HD_dom"/>
</dbReference>
<evidence type="ECO:0000256" key="8">
    <source>
        <dbReference type="ARBA" id="ARBA00022989"/>
    </source>
</evidence>
<dbReference type="InterPro" id="IPR027256">
    <property type="entry name" value="P-typ_ATPase_IB"/>
</dbReference>
<dbReference type="InterPro" id="IPR059000">
    <property type="entry name" value="ATPase_P-type_domA"/>
</dbReference>
<dbReference type="SUPFAM" id="SSF81665">
    <property type="entry name" value="Calcium ATPase, transmembrane domain M"/>
    <property type="match status" value="1"/>
</dbReference>
<dbReference type="Pfam" id="PF00122">
    <property type="entry name" value="E1-E2_ATPase"/>
    <property type="match status" value="1"/>
</dbReference>
<evidence type="ECO:0000313" key="12">
    <source>
        <dbReference type="EMBL" id="KAB1206899.1"/>
    </source>
</evidence>
<comment type="similarity">
    <text evidence="2 10">Belongs to the cation transport ATPase (P-type) (TC 3.A.3) family. Type IB subfamily.</text>
</comment>
<dbReference type="AlphaFoldDB" id="A0A6A1V2H2"/>
<comment type="caution">
    <text evidence="12">The sequence shown here is derived from an EMBL/GenBank/DDBJ whole genome shotgun (WGS) entry which is preliminary data.</text>
</comment>
<feature type="transmembrane region" description="Helical" evidence="10">
    <location>
        <begin position="321"/>
        <end position="348"/>
    </location>
</feature>
<dbReference type="NCBIfam" id="TIGR01494">
    <property type="entry name" value="ATPase_P-type"/>
    <property type="match status" value="2"/>
</dbReference>
<feature type="transmembrane region" description="Helical" evidence="10">
    <location>
        <begin position="97"/>
        <end position="117"/>
    </location>
</feature>
<feature type="transmembrane region" description="Helical" evidence="10">
    <location>
        <begin position="123"/>
        <end position="140"/>
    </location>
</feature>
<dbReference type="Gene3D" id="3.40.1110.10">
    <property type="entry name" value="Calcium-transporting ATPase, cytoplasmic domain N"/>
    <property type="match status" value="1"/>
</dbReference>
<accession>A0A6A1V2H2</accession>
<evidence type="ECO:0000256" key="9">
    <source>
        <dbReference type="ARBA" id="ARBA00023136"/>
    </source>
</evidence>
<name>A0A6A1V2H2_9ROSI</name>
<dbReference type="PRINTS" id="PR00943">
    <property type="entry name" value="CUATPASE"/>
</dbReference>